<dbReference type="Proteomes" id="UP001157126">
    <property type="component" value="Unassembled WGS sequence"/>
</dbReference>
<gene>
    <name evidence="1" type="ORF">GCM10025883_02600</name>
</gene>
<dbReference type="EMBL" id="BSUO01000001">
    <property type="protein sequence ID" value="GMA38215.1"/>
    <property type="molecule type" value="Genomic_DNA"/>
</dbReference>
<organism evidence="1 2">
    <name type="scientific">Mobilicoccus caccae</name>
    <dbReference type="NCBI Taxonomy" id="1859295"/>
    <lineage>
        <taxon>Bacteria</taxon>
        <taxon>Bacillati</taxon>
        <taxon>Actinomycetota</taxon>
        <taxon>Actinomycetes</taxon>
        <taxon>Micrococcales</taxon>
        <taxon>Dermatophilaceae</taxon>
        <taxon>Mobilicoccus</taxon>
    </lineage>
</organism>
<name>A0ABQ6IJW6_9MICO</name>
<dbReference type="RefSeq" id="WP_284302306.1">
    <property type="nucleotide sequence ID" value="NZ_BSUO01000001.1"/>
</dbReference>
<dbReference type="InterPro" id="IPR021799">
    <property type="entry name" value="PIN-like_prokaryotic"/>
</dbReference>
<comment type="caution">
    <text evidence="1">The sequence shown here is derived from an EMBL/GenBank/DDBJ whole genome shotgun (WGS) entry which is preliminary data.</text>
</comment>
<proteinExistence type="predicted"/>
<protein>
    <recommendedName>
        <fullName evidence="3">Nucleic acid-binding protein</fullName>
    </recommendedName>
</protein>
<keyword evidence="2" id="KW-1185">Reference proteome</keyword>
<evidence type="ECO:0000313" key="1">
    <source>
        <dbReference type="EMBL" id="GMA38215.1"/>
    </source>
</evidence>
<reference evidence="2" key="1">
    <citation type="journal article" date="2019" name="Int. J. Syst. Evol. Microbiol.">
        <title>The Global Catalogue of Microorganisms (GCM) 10K type strain sequencing project: providing services to taxonomists for standard genome sequencing and annotation.</title>
        <authorList>
            <consortium name="The Broad Institute Genomics Platform"/>
            <consortium name="The Broad Institute Genome Sequencing Center for Infectious Disease"/>
            <person name="Wu L."/>
            <person name="Ma J."/>
        </authorList>
    </citation>
    <scope>NUCLEOTIDE SEQUENCE [LARGE SCALE GENOMIC DNA]</scope>
    <source>
        <strain evidence="2">NBRC 113072</strain>
    </source>
</reference>
<accession>A0ABQ6IJW6</accession>
<dbReference type="Pfam" id="PF11848">
    <property type="entry name" value="DUF3368"/>
    <property type="match status" value="1"/>
</dbReference>
<evidence type="ECO:0000313" key="2">
    <source>
        <dbReference type="Proteomes" id="UP001157126"/>
    </source>
</evidence>
<sequence>MTEQRSAYCWDATLLIHAERADRLDVLGSLLPPCRHVVPDIVHRELLGMTLPVWIGTMTLGDDLRELRAFSRWLSVTGATEDRHRGEAAVLAWSEVHRAVPIIDDAGARRVAGRHGFPAHGSLWALTEGIAAGRATVGVVSAFCDEMLRHDIRWPFGLGGFASWAHKAGLLSRHDSGQDPLPGV</sequence>
<evidence type="ECO:0008006" key="3">
    <source>
        <dbReference type="Google" id="ProtNLM"/>
    </source>
</evidence>